<feature type="domain" description="ABC transporter" evidence="4">
    <location>
        <begin position="4"/>
        <end position="226"/>
    </location>
</feature>
<reference evidence="5 6" key="1">
    <citation type="submission" date="2018-08" db="EMBL/GenBank/DDBJ databases">
        <title>Draft genome sequence of Psychrilyobacter sp. strain SD5 isolated from Black Sea water.</title>
        <authorList>
            <person name="Yadav S."/>
            <person name="Villanueva L."/>
            <person name="Damste J.S.S."/>
        </authorList>
    </citation>
    <scope>NUCLEOTIDE SEQUENCE [LARGE SCALE GENOMIC DNA]</scope>
    <source>
        <strain evidence="5 6">SD5</strain>
    </source>
</reference>
<dbReference type="InterPro" id="IPR027417">
    <property type="entry name" value="P-loop_NTPase"/>
</dbReference>
<keyword evidence="1" id="KW-0813">Transport</keyword>
<comment type="caution">
    <text evidence="5">The sequence shown here is derived from an EMBL/GenBank/DDBJ whole genome shotgun (WGS) entry which is preliminary data.</text>
</comment>
<dbReference type="PROSITE" id="PS50893">
    <property type="entry name" value="ABC_TRANSPORTER_2"/>
    <property type="match status" value="1"/>
</dbReference>
<accession>A0ABX9KCW9</accession>
<evidence type="ECO:0000256" key="2">
    <source>
        <dbReference type="ARBA" id="ARBA00022741"/>
    </source>
</evidence>
<keyword evidence="2" id="KW-0547">Nucleotide-binding</keyword>
<gene>
    <name evidence="5" type="ORF">DYH56_15295</name>
</gene>
<evidence type="ECO:0000313" key="5">
    <source>
        <dbReference type="EMBL" id="REI39310.1"/>
    </source>
</evidence>
<dbReference type="PANTHER" id="PTHR42939">
    <property type="entry name" value="ABC TRANSPORTER ATP-BINDING PROTEIN ALBC-RELATED"/>
    <property type="match status" value="1"/>
</dbReference>
<evidence type="ECO:0000259" key="4">
    <source>
        <dbReference type="PROSITE" id="PS50893"/>
    </source>
</evidence>
<evidence type="ECO:0000313" key="6">
    <source>
        <dbReference type="Proteomes" id="UP000263486"/>
    </source>
</evidence>
<keyword evidence="3 5" id="KW-0067">ATP-binding</keyword>
<dbReference type="CDD" id="cd03230">
    <property type="entry name" value="ABC_DR_subfamily_A"/>
    <property type="match status" value="1"/>
</dbReference>
<dbReference type="InterPro" id="IPR003439">
    <property type="entry name" value="ABC_transporter-like_ATP-bd"/>
</dbReference>
<evidence type="ECO:0000256" key="3">
    <source>
        <dbReference type="ARBA" id="ARBA00022840"/>
    </source>
</evidence>
<dbReference type="GO" id="GO:0005524">
    <property type="term" value="F:ATP binding"/>
    <property type="evidence" value="ECO:0007669"/>
    <property type="project" value="UniProtKB-KW"/>
</dbReference>
<evidence type="ECO:0000256" key="1">
    <source>
        <dbReference type="ARBA" id="ARBA00022448"/>
    </source>
</evidence>
<dbReference type="PANTHER" id="PTHR42939:SF1">
    <property type="entry name" value="ABC TRANSPORTER ATP-BINDING PROTEIN ALBC-RELATED"/>
    <property type="match status" value="1"/>
</dbReference>
<dbReference type="RefSeq" id="WP_114643730.1">
    <property type="nucleotide sequence ID" value="NZ_JAACIO010000049.1"/>
</dbReference>
<organism evidence="5 6">
    <name type="scientific">Psychrilyobacter piezotolerans</name>
    <dbReference type="NCBI Taxonomy" id="2293438"/>
    <lineage>
        <taxon>Bacteria</taxon>
        <taxon>Fusobacteriati</taxon>
        <taxon>Fusobacteriota</taxon>
        <taxon>Fusobacteriia</taxon>
        <taxon>Fusobacteriales</taxon>
        <taxon>Fusobacteriaceae</taxon>
        <taxon>Psychrilyobacter</taxon>
    </lineage>
</organism>
<protein>
    <submittedName>
        <fullName evidence="5">ATP-binding cassette domain-containing protein</fullName>
    </submittedName>
</protein>
<dbReference type="EMBL" id="QUAJ01000052">
    <property type="protein sequence ID" value="REI39310.1"/>
    <property type="molecule type" value="Genomic_DNA"/>
</dbReference>
<keyword evidence="6" id="KW-1185">Reference proteome</keyword>
<dbReference type="Proteomes" id="UP000263486">
    <property type="component" value="Unassembled WGS sequence"/>
</dbReference>
<dbReference type="InterPro" id="IPR003593">
    <property type="entry name" value="AAA+_ATPase"/>
</dbReference>
<proteinExistence type="predicted"/>
<dbReference type="Pfam" id="PF00005">
    <property type="entry name" value="ABC_tran"/>
    <property type="match status" value="1"/>
</dbReference>
<dbReference type="SMART" id="SM00382">
    <property type="entry name" value="AAA"/>
    <property type="match status" value="1"/>
</dbReference>
<dbReference type="InterPro" id="IPR051782">
    <property type="entry name" value="ABC_Transporter_VariousFunc"/>
</dbReference>
<sequence>MENLIISNLTKGYFKKRALNNFSYSFKKGMVYGLIGPNGSGKTTLMKTIYGLVKATKGNLSINNDKISFKTRKNIAFMPTEDVFMSSLTVLQVLNFYNDTFEDFSLEKAHQILENMKLSLDEKIETFSTGMRMRLKVTLCLARNVEFYMFDEPLNGIDVISKDLIKNTIISMTTKDSTILISSHALNEMELILEQVLFLNEGSLIKDINLEELRDTENKSLESLYWEVYNV</sequence>
<dbReference type="Gene3D" id="3.40.50.300">
    <property type="entry name" value="P-loop containing nucleotide triphosphate hydrolases"/>
    <property type="match status" value="1"/>
</dbReference>
<dbReference type="SUPFAM" id="SSF52540">
    <property type="entry name" value="P-loop containing nucleoside triphosphate hydrolases"/>
    <property type="match status" value="1"/>
</dbReference>
<name>A0ABX9KCW9_9FUSO</name>